<feature type="non-terminal residue" evidence="1">
    <location>
        <position position="1"/>
    </location>
</feature>
<protein>
    <submittedName>
        <fullName evidence="1">Uncharacterized protein</fullName>
    </submittedName>
</protein>
<evidence type="ECO:0000313" key="1">
    <source>
        <dbReference type="EMBL" id="MBW0501268.1"/>
    </source>
</evidence>
<sequence length="157" mass="18329">MAYEATVPLWPIGHSHHQWPIWPHHHLMDHLWPFVFGAFMALHLNPEAIAAIYAQMAIQWWQDQMVISTFQHIIMSSRHPIIQRTHQRSRASVSASKTNHTIKKSLDKSIHSIPPRQYCSTIIKGFKRQFIHSFIHSIVKCQHSTQSILETIFISIL</sequence>
<keyword evidence="2" id="KW-1185">Reference proteome</keyword>
<organism evidence="1 2">
    <name type="scientific">Austropuccinia psidii MF-1</name>
    <dbReference type="NCBI Taxonomy" id="1389203"/>
    <lineage>
        <taxon>Eukaryota</taxon>
        <taxon>Fungi</taxon>
        <taxon>Dikarya</taxon>
        <taxon>Basidiomycota</taxon>
        <taxon>Pucciniomycotina</taxon>
        <taxon>Pucciniomycetes</taxon>
        <taxon>Pucciniales</taxon>
        <taxon>Sphaerophragmiaceae</taxon>
        <taxon>Austropuccinia</taxon>
    </lineage>
</organism>
<comment type="caution">
    <text evidence="1">The sequence shown here is derived from an EMBL/GenBank/DDBJ whole genome shotgun (WGS) entry which is preliminary data.</text>
</comment>
<dbReference type="EMBL" id="AVOT02016238">
    <property type="protein sequence ID" value="MBW0501268.1"/>
    <property type="molecule type" value="Genomic_DNA"/>
</dbReference>
<reference evidence="1" key="1">
    <citation type="submission" date="2021-03" db="EMBL/GenBank/DDBJ databases">
        <title>Draft genome sequence of rust myrtle Austropuccinia psidii MF-1, a brazilian biotype.</title>
        <authorList>
            <person name="Quecine M.C."/>
            <person name="Pachon D.M.R."/>
            <person name="Bonatelli M.L."/>
            <person name="Correr F.H."/>
            <person name="Franceschini L.M."/>
            <person name="Leite T.F."/>
            <person name="Margarido G.R.A."/>
            <person name="Almeida C.A."/>
            <person name="Ferrarezi J.A."/>
            <person name="Labate C.A."/>
        </authorList>
    </citation>
    <scope>NUCLEOTIDE SEQUENCE</scope>
    <source>
        <strain evidence="1">MF-1</strain>
    </source>
</reference>
<proteinExistence type="predicted"/>
<evidence type="ECO:0000313" key="2">
    <source>
        <dbReference type="Proteomes" id="UP000765509"/>
    </source>
</evidence>
<name>A0A9Q3DIA5_9BASI</name>
<dbReference type="AlphaFoldDB" id="A0A9Q3DIA5"/>
<accession>A0A9Q3DIA5</accession>
<dbReference type="Proteomes" id="UP000765509">
    <property type="component" value="Unassembled WGS sequence"/>
</dbReference>
<gene>
    <name evidence="1" type="ORF">O181_040983</name>
</gene>